<evidence type="ECO:0000313" key="4">
    <source>
        <dbReference type="Proteomes" id="UP000019140"/>
    </source>
</evidence>
<keyword evidence="4" id="KW-1185">Reference proteome</keyword>
<evidence type="ECO:0000313" key="3">
    <source>
        <dbReference type="EMBL" id="ETX07967.1"/>
    </source>
</evidence>
<dbReference type="EMBL" id="AZHX01000332">
    <property type="protein sequence ID" value="ETX07967.1"/>
    <property type="molecule type" value="Genomic_DNA"/>
</dbReference>
<gene>
    <name evidence="3" type="ORF">ETSY2_08195</name>
</gene>
<dbReference type="CDD" id="cd02511">
    <property type="entry name" value="Beta4Glucosyltransferase"/>
    <property type="match status" value="1"/>
</dbReference>
<comment type="similarity">
    <text evidence="1">Belongs to the glycosyltransferase 2 family. WaaE/KdtX subfamily.</text>
</comment>
<proteinExistence type="inferred from homology"/>
<reference evidence="3 4" key="1">
    <citation type="journal article" date="2014" name="Nature">
        <title>An environmental bacterial taxon with a large and distinct metabolic repertoire.</title>
        <authorList>
            <person name="Wilson M.C."/>
            <person name="Mori T."/>
            <person name="Ruckert C."/>
            <person name="Uria A.R."/>
            <person name="Helf M.J."/>
            <person name="Takada K."/>
            <person name="Gernert C."/>
            <person name="Steffens U.A."/>
            <person name="Heycke N."/>
            <person name="Schmitt S."/>
            <person name="Rinke C."/>
            <person name="Helfrich E.J."/>
            <person name="Brachmann A.O."/>
            <person name="Gurgui C."/>
            <person name="Wakimoto T."/>
            <person name="Kracht M."/>
            <person name="Crusemann M."/>
            <person name="Hentschel U."/>
            <person name="Abe I."/>
            <person name="Matsunaga S."/>
            <person name="Kalinowski J."/>
            <person name="Takeyama H."/>
            <person name="Piel J."/>
        </authorList>
    </citation>
    <scope>NUCLEOTIDE SEQUENCE [LARGE SCALE GENOMIC DNA]</scope>
    <source>
        <strain evidence="4">TSY2</strain>
    </source>
</reference>
<evidence type="ECO:0000256" key="1">
    <source>
        <dbReference type="ARBA" id="ARBA00038494"/>
    </source>
</evidence>
<feature type="domain" description="Glycosyltransferase 2-like" evidence="2">
    <location>
        <begin position="6"/>
        <end position="145"/>
    </location>
</feature>
<comment type="caution">
    <text evidence="3">The sequence shown here is derived from an EMBL/GenBank/DDBJ whole genome shotgun (WGS) entry which is preliminary data.</text>
</comment>
<name>W4MEB3_9BACT</name>
<accession>W4MEB3</accession>
<dbReference type="AlphaFoldDB" id="W4MEB3"/>
<evidence type="ECO:0000259" key="2">
    <source>
        <dbReference type="Pfam" id="PF00535"/>
    </source>
</evidence>
<organism evidence="3 4">
    <name type="scientific">Candidatus Entotheonella gemina</name>
    <dbReference type="NCBI Taxonomy" id="1429439"/>
    <lineage>
        <taxon>Bacteria</taxon>
        <taxon>Pseudomonadati</taxon>
        <taxon>Nitrospinota/Tectimicrobiota group</taxon>
        <taxon>Candidatus Tectimicrobiota</taxon>
        <taxon>Candidatus Entotheonellia</taxon>
        <taxon>Candidatus Entotheonellales</taxon>
        <taxon>Candidatus Entotheonellaceae</taxon>
        <taxon>Candidatus Entotheonella</taxon>
    </lineage>
</organism>
<dbReference type="Pfam" id="PF00535">
    <property type="entry name" value="Glycos_transf_2"/>
    <property type="match status" value="1"/>
</dbReference>
<protein>
    <recommendedName>
        <fullName evidence="2">Glycosyltransferase 2-like domain-containing protein</fullName>
    </recommendedName>
</protein>
<dbReference type="Gene3D" id="3.90.550.10">
    <property type="entry name" value="Spore Coat Polysaccharide Biosynthesis Protein SpsA, Chain A"/>
    <property type="match status" value="1"/>
</dbReference>
<dbReference type="InterPro" id="IPR001173">
    <property type="entry name" value="Glyco_trans_2-like"/>
</dbReference>
<dbReference type="HOGENOM" id="CLU_065962_0_0_7"/>
<dbReference type="SUPFAM" id="SSF53448">
    <property type="entry name" value="Nucleotide-diphospho-sugar transferases"/>
    <property type="match status" value="1"/>
</dbReference>
<dbReference type="Proteomes" id="UP000019140">
    <property type="component" value="Unassembled WGS sequence"/>
</dbReference>
<dbReference type="PANTHER" id="PTHR43630:SF2">
    <property type="entry name" value="GLYCOSYLTRANSFERASE"/>
    <property type="match status" value="1"/>
</dbReference>
<sequence>MANPLSVCIITCNEEANLPRCVASVGFADEIVVVDSGSTDRTVALAVEAGCRVIDQPFLGYAAQKNMAVQAASHQWVLCLDADEWLLPGAEAVIRQALATHRPEVAGYALKRHTYYLGDWVNHGGWWPEYRLRLYDRQRGEWVGDSIHEDVEVQGAVARLDVEVGHFSFRDIAHHLNKINTYTSMRAQHWHAQDHASAGWLQLIGRPLWRFCRMFLFRGGWREGQRGFIIASIVAFYVFTKYAKLWELQHGQGQGKGPDVPVWDAVSDARVRNGNAMIK</sequence>
<dbReference type="InterPro" id="IPR029044">
    <property type="entry name" value="Nucleotide-diphossugar_trans"/>
</dbReference>
<dbReference type="PANTHER" id="PTHR43630">
    <property type="entry name" value="POLY-BETA-1,6-N-ACETYL-D-GLUCOSAMINE SYNTHASE"/>
    <property type="match status" value="1"/>
</dbReference>